<protein>
    <submittedName>
        <fullName evidence="6">Winged helix DNA-binding domain-containing protein</fullName>
    </submittedName>
</protein>
<dbReference type="AlphaFoldDB" id="A0A8H7DKE7"/>
<feature type="domain" description="Fork-head" evidence="5">
    <location>
        <begin position="186"/>
        <end position="279"/>
    </location>
</feature>
<dbReference type="Gene3D" id="1.10.10.10">
    <property type="entry name" value="Winged helix-like DNA-binding domain superfamily/Winged helix DNA-binding domain"/>
    <property type="match status" value="1"/>
</dbReference>
<sequence length="365" mass="40943">MSEWFNGFNSLHINDPLSGPFRSYHSSDESDAGSQGGTFRTGYGSGHVSIGGHRHGATPSFSAHGRILVDETPYLPPREPPPQQYVSPANLTGPSHQYFQERNQQHYGSQVDEHWTSGAPPPYYASAEQYYPPPSGALIPTAMPPSAFQQTSRFPDAGDYLRNQLNLPPGSPVSLWSLPEPPSGQRPAFSIPVLIKLAIYGSPRKRLTLQEIYGELCNRFTWFREHQHERAWKNSIRHNLSLKAMFVNTPRPVTEPGKGSYWELDITAGDGDSRERKRRKRSAGRNEDEDDEDYGNEDEDDEDDDGSSSNSGRSQAFFDHRRHSPASVFTHARTSRITAAPSNVQSAWIRPNLRPAQSRPYTRPL</sequence>
<dbReference type="PRINTS" id="PR00053">
    <property type="entry name" value="FORKHEAD"/>
</dbReference>
<dbReference type="PANTHER" id="PTHR11829">
    <property type="entry name" value="FORKHEAD BOX PROTEIN"/>
    <property type="match status" value="1"/>
</dbReference>
<organism evidence="6 7">
    <name type="scientific">Mycena sanguinolenta</name>
    <dbReference type="NCBI Taxonomy" id="230812"/>
    <lineage>
        <taxon>Eukaryota</taxon>
        <taxon>Fungi</taxon>
        <taxon>Dikarya</taxon>
        <taxon>Basidiomycota</taxon>
        <taxon>Agaricomycotina</taxon>
        <taxon>Agaricomycetes</taxon>
        <taxon>Agaricomycetidae</taxon>
        <taxon>Agaricales</taxon>
        <taxon>Marasmiineae</taxon>
        <taxon>Mycenaceae</taxon>
        <taxon>Mycena</taxon>
    </lineage>
</organism>
<dbReference type="PROSITE" id="PS00658">
    <property type="entry name" value="FORK_HEAD_2"/>
    <property type="match status" value="1"/>
</dbReference>
<keyword evidence="1 3" id="KW-0238">DNA-binding</keyword>
<dbReference type="GO" id="GO:0000978">
    <property type="term" value="F:RNA polymerase II cis-regulatory region sequence-specific DNA binding"/>
    <property type="evidence" value="ECO:0007669"/>
    <property type="project" value="TreeGrafter"/>
</dbReference>
<dbReference type="PANTHER" id="PTHR11829:SF343">
    <property type="entry name" value="FORK-HEAD DOMAIN-CONTAINING PROTEIN"/>
    <property type="match status" value="1"/>
</dbReference>
<dbReference type="Pfam" id="PF00250">
    <property type="entry name" value="Forkhead"/>
    <property type="match status" value="1"/>
</dbReference>
<dbReference type="InterPro" id="IPR001766">
    <property type="entry name" value="Fork_head_dom"/>
</dbReference>
<comment type="subcellular location">
    <subcellularLocation>
        <location evidence="3">Nucleus</location>
    </subcellularLocation>
</comment>
<feature type="region of interest" description="Disordered" evidence="4">
    <location>
        <begin position="257"/>
        <end position="343"/>
    </location>
</feature>
<gene>
    <name evidence="6" type="ORF">MSAN_00445000</name>
</gene>
<evidence type="ECO:0000313" key="6">
    <source>
        <dbReference type="EMBL" id="KAF7375568.1"/>
    </source>
</evidence>
<evidence type="ECO:0000256" key="1">
    <source>
        <dbReference type="ARBA" id="ARBA00023125"/>
    </source>
</evidence>
<feature type="compositionally biased region" description="Acidic residues" evidence="4">
    <location>
        <begin position="287"/>
        <end position="306"/>
    </location>
</feature>
<dbReference type="GO" id="GO:0030154">
    <property type="term" value="P:cell differentiation"/>
    <property type="evidence" value="ECO:0007669"/>
    <property type="project" value="TreeGrafter"/>
</dbReference>
<dbReference type="SMART" id="SM00339">
    <property type="entry name" value="FH"/>
    <property type="match status" value="1"/>
</dbReference>
<accession>A0A8H7DKE7</accession>
<dbReference type="PROSITE" id="PS50039">
    <property type="entry name" value="FORK_HEAD_3"/>
    <property type="match status" value="1"/>
</dbReference>
<dbReference type="InterPro" id="IPR030456">
    <property type="entry name" value="TF_fork_head_CS_2"/>
</dbReference>
<dbReference type="InterPro" id="IPR036390">
    <property type="entry name" value="WH_DNA-bd_sf"/>
</dbReference>
<feature type="region of interest" description="Disordered" evidence="4">
    <location>
        <begin position="22"/>
        <end position="60"/>
    </location>
</feature>
<dbReference type="InterPro" id="IPR036388">
    <property type="entry name" value="WH-like_DNA-bd_sf"/>
</dbReference>
<evidence type="ECO:0000256" key="3">
    <source>
        <dbReference type="PROSITE-ProRule" id="PRU00089"/>
    </source>
</evidence>
<comment type="caution">
    <text evidence="6">The sequence shown here is derived from an EMBL/GenBank/DDBJ whole genome shotgun (WGS) entry which is preliminary data.</text>
</comment>
<dbReference type="GO" id="GO:0000981">
    <property type="term" value="F:DNA-binding transcription factor activity, RNA polymerase II-specific"/>
    <property type="evidence" value="ECO:0007669"/>
    <property type="project" value="TreeGrafter"/>
</dbReference>
<dbReference type="EMBL" id="JACAZH010000002">
    <property type="protein sequence ID" value="KAF7375568.1"/>
    <property type="molecule type" value="Genomic_DNA"/>
</dbReference>
<keyword evidence="2 3" id="KW-0539">Nucleus</keyword>
<evidence type="ECO:0000259" key="5">
    <source>
        <dbReference type="PROSITE" id="PS50039"/>
    </source>
</evidence>
<feature type="DNA-binding region" description="Fork-head" evidence="3">
    <location>
        <begin position="186"/>
        <end position="279"/>
    </location>
</feature>
<dbReference type="SUPFAM" id="SSF46785">
    <property type="entry name" value="Winged helix' DNA-binding domain"/>
    <property type="match status" value="1"/>
</dbReference>
<evidence type="ECO:0000256" key="2">
    <source>
        <dbReference type="ARBA" id="ARBA00023242"/>
    </source>
</evidence>
<dbReference type="GO" id="GO:0009653">
    <property type="term" value="P:anatomical structure morphogenesis"/>
    <property type="evidence" value="ECO:0007669"/>
    <property type="project" value="TreeGrafter"/>
</dbReference>
<reference evidence="6" key="1">
    <citation type="submission" date="2020-05" db="EMBL/GenBank/DDBJ databases">
        <title>Mycena genomes resolve the evolution of fungal bioluminescence.</title>
        <authorList>
            <person name="Tsai I.J."/>
        </authorList>
    </citation>
    <scope>NUCLEOTIDE SEQUENCE</scope>
    <source>
        <strain evidence="6">160909Yilan</strain>
    </source>
</reference>
<keyword evidence="7" id="KW-1185">Reference proteome</keyword>
<dbReference type="GO" id="GO:0005634">
    <property type="term" value="C:nucleus"/>
    <property type="evidence" value="ECO:0007669"/>
    <property type="project" value="UniProtKB-SubCell"/>
</dbReference>
<evidence type="ECO:0000256" key="4">
    <source>
        <dbReference type="SAM" id="MobiDB-lite"/>
    </source>
</evidence>
<name>A0A8H7DKE7_9AGAR</name>
<dbReference type="Proteomes" id="UP000623467">
    <property type="component" value="Unassembled WGS sequence"/>
</dbReference>
<dbReference type="CDD" id="cd00059">
    <property type="entry name" value="FH_FOX"/>
    <property type="match status" value="1"/>
</dbReference>
<dbReference type="OrthoDB" id="5954824at2759"/>
<proteinExistence type="predicted"/>
<evidence type="ECO:0000313" key="7">
    <source>
        <dbReference type="Proteomes" id="UP000623467"/>
    </source>
</evidence>
<dbReference type="InterPro" id="IPR050211">
    <property type="entry name" value="FOX_domain-containing"/>
</dbReference>